<dbReference type="AlphaFoldDB" id="M7P010"/>
<comment type="similarity">
    <text evidence="1 2">Belongs to the fructosamine kinase family.</text>
</comment>
<dbReference type="STRING" id="1286106.MPL1_08574"/>
<dbReference type="Pfam" id="PF03881">
    <property type="entry name" value="Fructosamin_kin"/>
    <property type="match status" value="1"/>
</dbReference>
<dbReference type="InterPro" id="IPR016477">
    <property type="entry name" value="Fructo-/Ketosamine-3-kinase"/>
</dbReference>
<dbReference type="PANTHER" id="PTHR12149">
    <property type="entry name" value="FRUCTOSAMINE 3 KINASE-RELATED PROTEIN"/>
    <property type="match status" value="1"/>
</dbReference>
<dbReference type="PATRIC" id="fig|1286106.3.peg.1723"/>
<protein>
    <submittedName>
        <fullName evidence="3">Ribulosamine/erythrulosamine 3-kinase</fullName>
    </submittedName>
</protein>
<proteinExistence type="inferred from homology"/>
<name>M7P010_9GAMM</name>
<dbReference type="PANTHER" id="PTHR12149:SF8">
    <property type="entry name" value="PROTEIN-RIBULOSAMINE 3-KINASE"/>
    <property type="match status" value="1"/>
</dbReference>
<keyword evidence="2" id="KW-0808">Transferase</keyword>
<dbReference type="EMBL" id="APHR01000042">
    <property type="protein sequence ID" value="EMR12786.1"/>
    <property type="molecule type" value="Genomic_DNA"/>
</dbReference>
<keyword evidence="4" id="KW-1185">Reference proteome</keyword>
<evidence type="ECO:0000313" key="4">
    <source>
        <dbReference type="Proteomes" id="UP000012019"/>
    </source>
</evidence>
<dbReference type="OrthoDB" id="5291879at2"/>
<reference evidence="3 4" key="1">
    <citation type="journal article" date="2013" name="Genome Announc.">
        <title>Draft Genome Sequence of Methylophaga lonarensis MPLT, a Haloalkaliphilic (Non-Methane-Utilizing) Methylotroph.</title>
        <authorList>
            <person name="Shetty S.A."/>
            <person name="Marathe N.P."/>
            <person name="Munot H."/>
            <person name="Antony C.P."/>
            <person name="Dhotre D.P."/>
            <person name="Murrell J.C."/>
            <person name="Shouche Y.S."/>
        </authorList>
    </citation>
    <scope>NUCLEOTIDE SEQUENCE [LARGE SCALE GENOMIC DNA]</scope>
    <source>
        <strain evidence="3 4">MPL</strain>
    </source>
</reference>
<dbReference type="GO" id="GO:0016301">
    <property type="term" value="F:kinase activity"/>
    <property type="evidence" value="ECO:0007669"/>
    <property type="project" value="UniProtKB-UniRule"/>
</dbReference>
<sequence length="294" mass="32293">MTDLNAITQHISEVIGNDFVPERISSIGGGCINSAYRLQSDDVDLFVKVNSPHLADMFEAEAMGLTEMAGQHCVKVPEVICHGSNHQHSYLVLEYIELGSLRGAASAQLGEQLAALHAIAQPFFGWHINNTIGSTPQINTQEHDWVSFWQQHRLGKQLQLAAGKGFGGRLRDQGQRLIEELPKFFVGYQPQPSLLHGDLWGGNAAADAKGNPVIFDPACYYGDRETDIAMTELFGGFGGDFRSAYQSHYPLDAGYQSRKTLYNLYHIINHVNLFGGGYLGQAESMIAQLLAELG</sequence>
<dbReference type="Gene3D" id="3.90.1200.10">
    <property type="match status" value="1"/>
</dbReference>
<dbReference type="InterPro" id="IPR011009">
    <property type="entry name" value="Kinase-like_dom_sf"/>
</dbReference>
<comment type="caution">
    <text evidence="3">The sequence shown here is derived from an EMBL/GenBank/DDBJ whole genome shotgun (WGS) entry which is preliminary data.</text>
</comment>
<dbReference type="RefSeq" id="WP_009726690.1">
    <property type="nucleotide sequence ID" value="NZ_APHR01000042.1"/>
</dbReference>
<accession>M7P010</accession>
<keyword evidence="2 3" id="KW-0418">Kinase</keyword>
<dbReference type="eggNOG" id="COG3001">
    <property type="taxonomic scope" value="Bacteria"/>
</dbReference>
<dbReference type="PIRSF" id="PIRSF006221">
    <property type="entry name" value="Ketosamine-3-kinase"/>
    <property type="match status" value="1"/>
</dbReference>
<evidence type="ECO:0000313" key="3">
    <source>
        <dbReference type="EMBL" id="EMR12786.1"/>
    </source>
</evidence>
<dbReference type="Proteomes" id="UP000012019">
    <property type="component" value="Unassembled WGS sequence"/>
</dbReference>
<evidence type="ECO:0000256" key="1">
    <source>
        <dbReference type="ARBA" id="ARBA00009460"/>
    </source>
</evidence>
<dbReference type="SUPFAM" id="SSF56112">
    <property type="entry name" value="Protein kinase-like (PK-like)"/>
    <property type="match status" value="1"/>
</dbReference>
<dbReference type="Gene3D" id="3.30.200.20">
    <property type="entry name" value="Phosphorylase Kinase, domain 1"/>
    <property type="match status" value="1"/>
</dbReference>
<gene>
    <name evidence="3" type="ORF">MPL1_08574</name>
</gene>
<evidence type="ECO:0000256" key="2">
    <source>
        <dbReference type="PIRNR" id="PIRNR006221"/>
    </source>
</evidence>
<organism evidence="3 4">
    <name type="scientific">Methylophaga lonarensis MPL</name>
    <dbReference type="NCBI Taxonomy" id="1286106"/>
    <lineage>
        <taxon>Bacteria</taxon>
        <taxon>Pseudomonadati</taxon>
        <taxon>Pseudomonadota</taxon>
        <taxon>Gammaproteobacteria</taxon>
        <taxon>Thiotrichales</taxon>
        <taxon>Piscirickettsiaceae</taxon>
        <taxon>Methylophaga</taxon>
    </lineage>
</organism>